<gene>
    <name evidence="8" type="ORF">OVA965_LOCUS10864</name>
    <name evidence="9" type="ORF">TMI583_LOCUS10860</name>
</gene>
<sequence>MAKEYVHDEAKPNQRYSDILNEPRKLLLPIDGYQNVPLISLEEAVRNISHLLDSDISTKVYIAKENSRHPEDGLTPDESASIHLYTMESVEDGASLYFILNKTLRLENRQHLKPWFPYLKLLLTGLFKLKSENRIVWRGINGNLSQEFHPGETFIWWGISSCTKSLNVLKSEQVLGKAGTRTLFNIQCLNGKAIKKHSHYPAEDEILLLPATQFEVVGRVQSATGLNIVQLRELIPPLLLLQPPLSYSALSTQDATPETLLQHSKTTKAGNKNISADVDTSLSINLQNVRLSEIEKEMVATILSHSRTTLNISYNAISSKGGKAIGEALKVNQTLKTLHIGGNQISSEGGKAIGEALKVNQALTTLNISYNAISSEGAKAIGEALKVNRTLTTLHIGHNQISAEGGKAIGEALKVNQALTTLNISYNAISSEGGKAIGEALKVNRTLTTLYLADNQISPEGGKAIAEALEVNRTLTTLHIGDNAISSEDGKAIAEALKVNRALTTLHIGDNQISPDGGRAIGEALKVNRTLTTLHIGDNQISPDGGRAIGEALKVNRTLTTLYLGDNQISSEDGKVIAEASNLNCMCSVKGVYCGV</sequence>
<dbReference type="Pfam" id="PF01129">
    <property type="entry name" value="ART"/>
    <property type="match status" value="1"/>
</dbReference>
<comment type="caution">
    <text evidence="9">The sequence shown here is derived from an EMBL/GenBank/DDBJ whole genome shotgun (WGS) entry which is preliminary data.</text>
</comment>
<evidence type="ECO:0000256" key="3">
    <source>
        <dbReference type="ARBA" id="ARBA00022679"/>
    </source>
</evidence>
<dbReference type="InterPro" id="IPR052201">
    <property type="entry name" value="LRR-containing_regulator"/>
</dbReference>
<comment type="similarity">
    <text evidence="1 7">Belongs to the Arg-specific ADP-ribosyltransferase family.</text>
</comment>
<comment type="catalytic activity">
    <reaction evidence="6 7">
        <text>L-arginyl-[protein] + NAD(+) = N(omega)-(ADP-D-ribosyl)-L-arginyl-[protein] + nicotinamide + H(+)</text>
        <dbReference type="Rhea" id="RHEA:19149"/>
        <dbReference type="Rhea" id="RHEA-COMP:10532"/>
        <dbReference type="Rhea" id="RHEA-COMP:15087"/>
        <dbReference type="ChEBI" id="CHEBI:15378"/>
        <dbReference type="ChEBI" id="CHEBI:17154"/>
        <dbReference type="ChEBI" id="CHEBI:29965"/>
        <dbReference type="ChEBI" id="CHEBI:57540"/>
        <dbReference type="ChEBI" id="CHEBI:142554"/>
        <dbReference type="EC" id="2.4.2.31"/>
    </reaction>
</comment>
<dbReference type="Gene3D" id="3.90.176.10">
    <property type="entry name" value="Toxin ADP-ribosyltransferase, Chain A, domain 1"/>
    <property type="match status" value="1"/>
</dbReference>
<dbReference type="EMBL" id="CAJOBA010004094">
    <property type="protein sequence ID" value="CAF3702703.1"/>
    <property type="molecule type" value="Genomic_DNA"/>
</dbReference>
<dbReference type="Gene3D" id="3.80.10.10">
    <property type="entry name" value="Ribonuclease Inhibitor"/>
    <property type="match status" value="3"/>
</dbReference>
<dbReference type="PANTHER" id="PTHR24111">
    <property type="entry name" value="LEUCINE-RICH REPEAT-CONTAINING PROTEIN 34"/>
    <property type="match status" value="1"/>
</dbReference>
<dbReference type="Pfam" id="PF13516">
    <property type="entry name" value="LRR_6"/>
    <property type="match status" value="10"/>
</dbReference>
<dbReference type="EMBL" id="CAJNOK010004092">
    <property type="protein sequence ID" value="CAF0925618.1"/>
    <property type="molecule type" value="Genomic_DNA"/>
</dbReference>
<evidence type="ECO:0000256" key="4">
    <source>
        <dbReference type="ARBA" id="ARBA00022695"/>
    </source>
</evidence>
<proteinExistence type="inferred from homology"/>
<dbReference type="Proteomes" id="UP000677228">
    <property type="component" value="Unassembled WGS sequence"/>
</dbReference>
<dbReference type="PROSITE" id="PS51996">
    <property type="entry name" value="TR_MART"/>
    <property type="match status" value="1"/>
</dbReference>
<evidence type="ECO:0000256" key="7">
    <source>
        <dbReference type="RuleBase" id="RU361228"/>
    </source>
</evidence>
<reference evidence="9" key="1">
    <citation type="submission" date="2021-02" db="EMBL/GenBank/DDBJ databases">
        <authorList>
            <person name="Nowell W R."/>
        </authorList>
    </citation>
    <scope>NUCLEOTIDE SEQUENCE</scope>
</reference>
<dbReference type="SMART" id="SM00368">
    <property type="entry name" value="LRR_RI"/>
    <property type="match status" value="10"/>
</dbReference>
<keyword evidence="2 7" id="KW-0328">Glycosyltransferase</keyword>
<evidence type="ECO:0000313" key="9">
    <source>
        <dbReference type="EMBL" id="CAF3702703.1"/>
    </source>
</evidence>
<keyword evidence="4" id="KW-0548">Nucleotidyltransferase</keyword>
<keyword evidence="7" id="KW-0521">NADP</keyword>
<dbReference type="CDD" id="cd00116">
    <property type="entry name" value="LRR_RI"/>
    <property type="match status" value="1"/>
</dbReference>
<keyword evidence="3 7" id="KW-0808">Transferase</keyword>
<dbReference type="SUPFAM" id="SSF52047">
    <property type="entry name" value="RNI-like"/>
    <property type="match status" value="1"/>
</dbReference>
<evidence type="ECO:0000256" key="5">
    <source>
        <dbReference type="ARBA" id="ARBA00022737"/>
    </source>
</evidence>
<evidence type="ECO:0000256" key="1">
    <source>
        <dbReference type="ARBA" id="ARBA00009558"/>
    </source>
</evidence>
<dbReference type="EC" id="2.4.2.31" evidence="7"/>
<keyword evidence="7" id="KW-0520">NAD</keyword>
<dbReference type="InterPro" id="IPR000768">
    <property type="entry name" value="ART"/>
</dbReference>
<accession>A0A8S2I6E7</accession>
<keyword evidence="5" id="KW-0677">Repeat</keyword>
<dbReference type="AlphaFoldDB" id="A0A8S2I6E7"/>
<evidence type="ECO:0000256" key="6">
    <source>
        <dbReference type="ARBA" id="ARBA00047597"/>
    </source>
</evidence>
<name>A0A8S2I6E7_9BILA</name>
<dbReference type="GO" id="GO:0106274">
    <property type="term" value="F:NAD+-protein-arginine ADP-ribosyltransferase activity"/>
    <property type="evidence" value="ECO:0007669"/>
    <property type="project" value="UniProtKB-EC"/>
</dbReference>
<dbReference type="SUPFAM" id="SSF56399">
    <property type="entry name" value="ADP-ribosylation"/>
    <property type="match status" value="1"/>
</dbReference>
<dbReference type="InterPro" id="IPR032675">
    <property type="entry name" value="LRR_dom_sf"/>
</dbReference>
<evidence type="ECO:0000256" key="2">
    <source>
        <dbReference type="ARBA" id="ARBA00022676"/>
    </source>
</evidence>
<dbReference type="Proteomes" id="UP000682733">
    <property type="component" value="Unassembled WGS sequence"/>
</dbReference>
<organism evidence="9 10">
    <name type="scientific">Didymodactylos carnosus</name>
    <dbReference type="NCBI Taxonomy" id="1234261"/>
    <lineage>
        <taxon>Eukaryota</taxon>
        <taxon>Metazoa</taxon>
        <taxon>Spiralia</taxon>
        <taxon>Gnathifera</taxon>
        <taxon>Rotifera</taxon>
        <taxon>Eurotatoria</taxon>
        <taxon>Bdelloidea</taxon>
        <taxon>Philodinida</taxon>
        <taxon>Philodinidae</taxon>
        <taxon>Didymodactylos</taxon>
    </lineage>
</organism>
<evidence type="ECO:0000313" key="10">
    <source>
        <dbReference type="Proteomes" id="UP000682733"/>
    </source>
</evidence>
<dbReference type="PANTHER" id="PTHR24111:SF0">
    <property type="entry name" value="LEUCINE-RICH REPEAT-CONTAINING PROTEIN"/>
    <property type="match status" value="1"/>
</dbReference>
<dbReference type="InterPro" id="IPR001611">
    <property type="entry name" value="Leu-rich_rpt"/>
</dbReference>
<evidence type="ECO:0000313" key="8">
    <source>
        <dbReference type="EMBL" id="CAF0925618.1"/>
    </source>
</evidence>
<dbReference type="GO" id="GO:0016779">
    <property type="term" value="F:nucleotidyltransferase activity"/>
    <property type="evidence" value="ECO:0007669"/>
    <property type="project" value="UniProtKB-KW"/>
</dbReference>
<protein>
    <recommendedName>
        <fullName evidence="7">NAD(P)(+)--arginine ADP-ribosyltransferase</fullName>
        <ecNumber evidence="7">2.4.2.31</ecNumber>
    </recommendedName>
    <alternativeName>
        <fullName evidence="7">Mono(ADP-ribosyl)transferase</fullName>
    </alternativeName>
</protein>